<evidence type="ECO:0000313" key="3">
    <source>
        <dbReference type="Proteomes" id="UP001235939"/>
    </source>
</evidence>
<keyword evidence="3" id="KW-1185">Reference proteome</keyword>
<gene>
    <name evidence="2" type="ORF">LAZ67_5002378</name>
</gene>
<sequence>MLAVEVTKDEYIAVKKMEQEREEVSKEHMESDPDYESGENTTFPKIENTLGRTQEVATSQEDATPPPVVSDVLGSLARTLHQLSAATGLSRVVELPRYDSSYKAQSFFTNYDAQADRAQLQYTERLRKPPNLLQAPLRVTNTRAYVTNSPDHL</sequence>
<feature type="compositionally biased region" description="Basic and acidic residues" evidence="1">
    <location>
        <begin position="18"/>
        <end position="31"/>
    </location>
</feature>
<feature type="compositionally biased region" description="Polar residues" evidence="1">
    <location>
        <begin position="50"/>
        <end position="62"/>
    </location>
</feature>
<reference evidence="2 3" key="1">
    <citation type="submission" date="2022-01" db="EMBL/GenBank/DDBJ databases">
        <title>A chromosomal length assembly of Cordylochernes scorpioides.</title>
        <authorList>
            <person name="Zeh D."/>
            <person name="Zeh J."/>
        </authorList>
    </citation>
    <scope>NUCLEOTIDE SEQUENCE [LARGE SCALE GENOMIC DNA]</scope>
    <source>
        <strain evidence="2">IN4F17</strain>
        <tissue evidence="2">Whole Body</tissue>
    </source>
</reference>
<evidence type="ECO:0000313" key="2">
    <source>
        <dbReference type="EMBL" id="UYV67882.1"/>
    </source>
</evidence>
<dbReference type="EMBL" id="CP092867">
    <property type="protein sequence ID" value="UYV67882.1"/>
    <property type="molecule type" value="Genomic_DNA"/>
</dbReference>
<accession>A0ABY6KHF7</accession>
<evidence type="ECO:0000256" key="1">
    <source>
        <dbReference type="SAM" id="MobiDB-lite"/>
    </source>
</evidence>
<dbReference type="Proteomes" id="UP001235939">
    <property type="component" value="Chromosome 05"/>
</dbReference>
<organism evidence="2 3">
    <name type="scientific">Cordylochernes scorpioides</name>
    <dbReference type="NCBI Taxonomy" id="51811"/>
    <lineage>
        <taxon>Eukaryota</taxon>
        <taxon>Metazoa</taxon>
        <taxon>Ecdysozoa</taxon>
        <taxon>Arthropoda</taxon>
        <taxon>Chelicerata</taxon>
        <taxon>Arachnida</taxon>
        <taxon>Pseudoscorpiones</taxon>
        <taxon>Cheliferoidea</taxon>
        <taxon>Chernetidae</taxon>
        <taxon>Cordylochernes</taxon>
    </lineage>
</organism>
<feature type="region of interest" description="Disordered" evidence="1">
    <location>
        <begin position="18"/>
        <end position="67"/>
    </location>
</feature>
<proteinExistence type="predicted"/>
<protein>
    <submittedName>
        <fullName evidence="2">Uncharacterized protein</fullName>
    </submittedName>
</protein>
<name>A0ABY6KHF7_9ARAC</name>